<feature type="compositionally biased region" description="Polar residues" evidence="2">
    <location>
        <begin position="326"/>
        <end position="339"/>
    </location>
</feature>
<feature type="region of interest" description="Disordered" evidence="2">
    <location>
        <begin position="421"/>
        <end position="521"/>
    </location>
</feature>
<feature type="compositionally biased region" description="Basic and acidic residues" evidence="2">
    <location>
        <begin position="457"/>
        <end position="483"/>
    </location>
</feature>
<dbReference type="OrthoDB" id="6437255at2759"/>
<reference evidence="3 4" key="1">
    <citation type="journal article" date="2019" name="Sci. Rep.">
        <title>Orb-weaving spider Araneus ventricosus genome elucidates the spidroin gene catalogue.</title>
        <authorList>
            <person name="Kono N."/>
            <person name="Nakamura H."/>
            <person name="Ohtoshi R."/>
            <person name="Moran D.A.P."/>
            <person name="Shinohara A."/>
            <person name="Yoshida Y."/>
            <person name="Fujiwara M."/>
            <person name="Mori M."/>
            <person name="Tomita M."/>
            <person name="Arakawa K."/>
        </authorList>
    </citation>
    <scope>NUCLEOTIDE SEQUENCE [LARGE SCALE GENOMIC DNA]</scope>
</reference>
<evidence type="ECO:0000313" key="4">
    <source>
        <dbReference type="Proteomes" id="UP000499080"/>
    </source>
</evidence>
<feature type="compositionally biased region" description="Polar residues" evidence="2">
    <location>
        <begin position="499"/>
        <end position="521"/>
    </location>
</feature>
<protein>
    <submittedName>
        <fullName evidence="3">Uncharacterized protein</fullName>
    </submittedName>
</protein>
<comment type="caution">
    <text evidence="3">The sequence shown here is derived from an EMBL/GenBank/DDBJ whole genome shotgun (WGS) entry which is preliminary data.</text>
</comment>
<feature type="compositionally biased region" description="Polar residues" evidence="2">
    <location>
        <begin position="428"/>
        <end position="456"/>
    </location>
</feature>
<organism evidence="3 4">
    <name type="scientific">Araneus ventricosus</name>
    <name type="common">Orbweaver spider</name>
    <name type="synonym">Epeira ventricosa</name>
    <dbReference type="NCBI Taxonomy" id="182803"/>
    <lineage>
        <taxon>Eukaryota</taxon>
        <taxon>Metazoa</taxon>
        <taxon>Ecdysozoa</taxon>
        <taxon>Arthropoda</taxon>
        <taxon>Chelicerata</taxon>
        <taxon>Arachnida</taxon>
        <taxon>Araneae</taxon>
        <taxon>Araneomorphae</taxon>
        <taxon>Entelegynae</taxon>
        <taxon>Araneoidea</taxon>
        <taxon>Araneidae</taxon>
        <taxon>Araneus</taxon>
    </lineage>
</organism>
<accession>A0A4Y2AC01</accession>
<feature type="region of interest" description="Disordered" evidence="2">
    <location>
        <begin position="326"/>
        <end position="352"/>
    </location>
</feature>
<dbReference type="EMBL" id="BGPR01000012">
    <property type="protein sequence ID" value="GBL77332.1"/>
    <property type="molecule type" value="Genomic_DNA"/>
</dbReference>
<keyword evidence="4" id="KW-1185">Reference proteome</keyword>
<feature type="coiled-coil region" evidence="1">
    <location>
        <begin position="810"/>
        <end position="837"/>
    </location>
</feature>
<feature type="compositionally biased region" description="Basic and acidic residues" evidence="2">
    <location>
        <begin position="200"/>
        <end position="221"/>
    </location>
</feature>
<evidence type="ECO:0000313" key="3">
    <source>
        <dbReference type="EMBL" id="GBL77332.1"/>
    </source>
</evidence>
<gene>
    <name evidence="3" type="ORF">AVEN_41759_1</name>
</gene>
<name>A0A4Y2AC01_ARAVE</name>
<proteinExistence type="predicted"/>
<feature type="region of interest" description="Disordered" evidence="2">
    <location>
        <begin position="200"/>
        <end position="227"/>
    </location>
</feature>
<keyword evidence="1" id="KW-0175">Coiled coil</keyword>
<evidence type="ECO:0000256" key="2">
    <source>
        <dbReference type="SAM" id="MobiDB-lite"/>
    </source>
</evidence>
<dbReference type="AlphaFoldDB" id="A0A4Y2AC01"/>
<evidence type="ECO:0000256" key="1">
    <source>
        <dbReference type="SAM" id="Coils"/>
    </source>
</evidence>
<sequence>MDKKRVTRKTPSSYKIPFKSKISAQGDDSKLMIEQKKPSNDITNNGEKTVTIRNVKANKRQNQFKKLKCQKMKEHDERDFKYEDVNINSSNSCNFSEIKMNIVCEEGNKINTSFKNDENKVDNSLKSNDSSSVINSNERISDDYDKIIVDANLVMNEIINNVCEKELKLTTFKQLQFETDIHNQINEDWSTIQDVKSENRGMKDLLHNSSNKRKDNEKDLKNANYNKNSGDFKCQTESTGFRIEDKDDFKRKNEHVQDEVNDSVLKNTKHKKQKMDSKGFHAESKYANGNNDNFPKENKNFDSFYTNRNENASSSEFKTDNLYVSENSTLKENQTIDKTSSNDKNNKSINLKSPQKVENISLQVLINQTEQFEENFTDLTSDFKTKPGACNSQTSYKKTLTIPCMSALDYFNASKLTEIEGSTETDENSTLPSSSKELNHSKTVSLGTENIPGTQKESNETEFVNRDNNTKHTNENQTKDSTSHKALSCYKDKYKNKDTNSSTSLPPAKTETNNNLDKIQPHNLYTSDTMNIVSSISNFKTENNKDIGSSIFSEEEFIAEKIIFREKEESDDNDVIPTGVFKYLKEIFEYNTETTSIDLKCATPTKSNGFISEEYVTDMRKCNSSNEEMKIGVAMLLNNTKDSTVSINSILLKQDDLKFRKTTDEVNLDKNEGNIDKNINLSNSTNTVHANNNNVKLHNNEENIKPSERNEELTIEVEIKDRVNATESITNKDRKFYEEPCFTQRKTNEEKYFSDFDNCMEMDDDFDLTASQLSMLDANEKLESDSTNKINAEQQTDISGSTYSNNAPLMMEIISELHSLRESIECLQEKLDELSSRETKP</sequence>
<dbReference type="Proteomes" id="UP000499080">
    <property type="component" value="Unassembled WGS sequence"/>
</dbReference>